<organism evidence="2 3">
    <name type="scientific">Carnobacterium divergens DSM 20623</name>
    <dbReference type="NCBI Taxonomy" id="1449336"/>
    <lineage>
        <taxon>Bacteria</taxon>
        <taxon>Bacillati</taxon>
        <taxon>Bacillota</taxon>
        <taxon>Bacilli</taxon>
        <taxon>Lactobacillales</taxon>
        <taxon>Carnobacteriaceae</taxon>
        <taxon>Carnobacterium</taxon>
    </lineage>
</organism>
<dbReference type="PATRIC" id="fig|1449336.4.peg.876"/>
<keyword evidence="1" id="KW-1133">Transmembrane helix</keyword>
<dbReference type="Pfam" id="PF20207">
    <property type="entry name" value="DUF6568"/>
    <property type="match status" value="1"/>
</dbReference>
<proteinExistence type="predicted"/>
<dbReference type="SUPFAM" id="SSF52833">
    <property type="entry name" value="Thioredoxin-like"/>
    <property type="match status" value="1"/>
</dbReference>
<dbReference type="EMBL" id="JQBS01000024">
    <property type="protein sequence ID" value="KRN56608.1"/>
    <property type="molecule type" value="Genomic_DNA"/>
</dbReference>
<reference evidence="2 3" key="1">
    <citation type="journal article" date="2015" name="Genome Announc.">
        <title>Expanding the biotechnology potential of lactobacilli through comparative genomics of 213 strains and associated genera.</title>
        <authorList>
            <person name="Sun Z."/>
            <person name="Harris H.M."/>
            <person name="McCann A."/>
            <person name="Guo C."/>
            <person name="Argimon S."/>
            <person name="Zhang W."/>
            <person name="Yang X."/>
            <person name="Jeffery I.B."/>
            <person name="Cooney J.C."/>
            <person name="Kagawa T.F."/>
            <person name="Liu W."/>
            <person name="Song Y."/>
            <person name="Salvetti E."/>
            <person name="Wrobel A."/>
            <person name="Rasinkangas P."/>
            <person name="Parkhill J."/>
            <person name="Rea M.C."/>
            <person name="O'Sullivan O."/>
            <person name="Ritari J."/>
            <person name="Douillard F.P."/>
            <person name="Paul Ross R."/>
            <person name="Yang R."/>
            <person name="Briner A.E."/>
            <person name="Felis G.E."/>
            <person name="de Vos W.M."/>
            <person name="Barrangou R."/>
            <person name="Klaenhammer T.R."/>
            <person name="Caufield P.W."/>
            <person name="Cui Y."/>
            <person name="Zhang H."/>
            <person name="O'Toole P.W."/>
        </authorList>
    </citation>
    <scope>NUCLEOTIDE SEQUENCE [LARGE SCALE GENOMIC DNA]</scope>
    <source>
        <strain evidence="2 3">DSM 20623</strain>
    </source>
</reference>
<keyword evidence="3" id="KW-1185">Reference proteome</keyword>
<keyword evidence="1" id="KW-0472">Membrane</keyword>
<dbReference type="CDD" id="cd02947">
    <property type="entry name" value="TRX_family"/>
    <property type="match status" value="1"/>
</dbReference>
<dbReference type="eggNOG" id="COG0526">
    <property type="taxonomic scope" value="Bacteria"/>
</dbReference>
<protein>
    <submittedName>
        <fullName evidence="2">Uncharacterized protein</fullName>
    </submittedName>
</protein>
<gene>
    <name evidence="2" type="ORF">IV74_GL000856</name>
</gene>
<dbReference type="AlphaFoldDB" id="A0A0R2HV73"/>
<comment type="caution">
    <text evidence="2">The sequence shown here is derived from an EMBL/GenBank/DDBJ whole genome shotgun (WGS) entry which is preliminary data.</text>
</comment>
<dbReference type="Proteomes" id="UP000051658">
    <property type="component" value="Unassembled WGS sequence"/>
</dbReference>
<name>A0A0R2HV73_CARDV</name>
<evidence type="ECO:0000256" key="1">
    <source>
        <dbReference type="SAM" id="Phobius"/>
    </source>
</evidence>
<dbReference type="Gene3D" id="3.40.30.10">
    <property type="entry name" value="Glutaredoxin"/>
    <property type="match status" value="1"/>
</dbReference>
<accession>A0A0R2HV73</accession>
<sequence length="148" mass="16574">MGAENMKKWLGFLIIGLVLLGIVGMMVFKTNQKSEEKLVTINNQAFLNVVDTKKSGIFYIGRPTCAHCQAFQPKLEEALEATNKQIFYYNTDEAKKEDNVAFERIIKATSISSVPVVIVVKNGVVIKKLAEYKDQAKIEAFLKNEATL</sequence>
<evidence type="ECO:0000313" key="2">
    <source>
        <dbReference type="EMBL" id="KRN56608.1"/>
    </source>
</evidence>
<dbReference type="InterPro" id="IPR036249">
    <property type="entry name" value="Thioredoxin-like_sf"/>
</dbReference>
<evidence type="ECO:0000313" key="3">
    <source>
        <dbReference type="Proteomes" id="UP000051658"/>
    </source>
</evidence>
<dbReference type="InterPro" id="IPR046698">
    <property type="entry name" value="PedC-like"/>
</dbReference>
<keyword evidence="1" id="KW-0812">Transmembrane</keyword>
<feature type="transmembrane region" description="Helical" evidence="1">
    <location>
        <begin position="9"/>
        <end position="28"/>
    </location>
</feature>